<accession>A0AA88YG15</accession>
<dbReference type="EMBL" id="VSWD01000007">
    <property type="protein sequence ID" value="KAK3098553.1"/>
    <property type="molecule type" value="Genomic_DNA"/>
</dbReference>
<dbReference type="Proteomes" id="UP001186944">
    <property type="component" value="Unassembled WGS sequence"/>
</dbReference>
<evidence type="ECO:0000313" key="1">
    <source>
        <dbReference type="EMBL" id="KAK3098553.1"/>
    </source>
</evidence>
<name>A0AA88YG15_PINIB</name>
<dbReference type="AlphaFoldDB" id="A0AA88YG15"/>
<comment type="caution">
    <text evidence="1">The sequence shown here is derived from an EMBL/GenBank/DDBJ whole genome shotgun (WGS) entry which is preliminary data.</text>
</comment>
<keyword evidence="2" id="KW-1185">Reference proteome</keyword>
<protein>
    <submittedName>
        <fullName evidence="1">Uncharacterized protein</fullName>
    </submittedName>
</protein>
<organism evidence="1 2">
    <name type="scientific">Pinctada imbricata</name>
    <name type="common">Atlantic pearl-oyster</name>
    <name type="synonym">Pinctada martensii</name>
    <dbReference type="NCBI Taxonomy" id="66713"/>
    <lineage>
        <taxon>Eukaryota</taxon>
        <taxon>Metazoa</taxon>
        <taxon>Spiralia</taxon>
        <taxon>Lophotrochozoa</taxon>
        <taxon>Mollusca</taxon>
        <taxon>Bivalvia</taxon>
        <taxon>Autobranchia</taxon>
        <taxon>Pteriomorphia</taxon>
        <taxon>Pterioida</taxon>
        <taxon>Pterioidea</taxon>
        <taxon>Pteriidae</taxon>
        <taxon>Pinctada</taxon>
    </lineage>
</organism>
<sequence length="115" mass="13319">MVIGLLDSDVPSSISISKVLPRNFTTLNTYHPYVYLPVLSTDFEEKALVDDFAYMRDTMMALRRPHSQLRLPYYETKIVGDSGNPSFFSHRQSACFPFCIHLWWIGIWYVCPVPP</sequence>
<gene>
    <name evidence="1" type="ORF">FSP39_020562</name>
</gene>
<reference evidence="1" key="1">
    <citation type="submission" date="2019-08" db="EMBL/GenBank/DDBJ databases">
        <title>The improved chromosome-level genome for the pearl oyster Pinctada fucata martensii using PacBio sequencing and Hi-C.</title>
        <authorList>
            <person name="Zheng Z."/>
        </authorList>
    </citation>
    <scope>NUCLEOTIDE SEQUENCE</scope>
    <source>
        <strain evidence="1">ZZ-2019</strain>
        <tissue evidence="1">Adductor muscle</tissue>
    </source>
</reference>
<evidence type="ECO:0000313" key="2">
    <source>
        <dbReference type="Proteomes" id="UP001186944"/>
    </source>
</evidence>
<proteinExistence type="predicted"/>